<evidence type="ECO:0000256" key="4">
    <source>
        <dbReference type="ARBA" id="ARBA00022723"/>
    </source>
</evidence>
<evidence type="ECO:0000256" key="7">
    <source>
        <dbReference type="ARBA" id="ARBA00035113"/>
    </source>
</evidence>
<dbReference type="SMART" id="SM00355">
    <property type="entry name" value="ZnF_C2H2"/>
    <property type="match status" value="4"/>
</dbReference>
<dbReference type="InterPro" id="IPR044288">
    <property type="entry name" value="ZNF598/HEL2"/>
</dbReference>
<feature type="compositionally biased region" description="Low complexity" evidence="9">
    <location>
        <begin position="1255"/>
        <end position="1272"/>
    </location>
</feature>
<dbReference type="Gene3D" id="3.30.1370.50">
    <property type="entry name" value="R3H-like domain"/>
    <property type="match status" value="1"/>
</dbReference>
<dbReference type="InterPro" id="IPR013087">
    <property type="entry name" value="Znf_C2H2_type"/>
</dbReference>
<keyword evidence="4" id="KW-0479">Metal-binding</keyword>
<dbReference type="SUPFAM" id="SSF82708">
    <property type="entry name" value="R3H domain"/>
    <property type="match status" value="1"/>
</dbReference>
<organism evidence="12">
    <name type="scientific">Spumella elongata</name>
    <dbReference type="NCBI Taxonomy" id="89044"/>
    <lineage>
        <taxon>Eukaryota</taxon>
        <taxon>Sar</taxon>
        <taxon>Stramenopiles</taxon>
        <taxon>Ochrophyta</taxon>
        <taxon>Chrysophyceae</taxon>
        <taxon>Chromulinales</taxon>
        <taxon>Chromulinaceae</taxon>
        <taxon>Spumella</taxon>
    </lineage>
</organism>
<dbReference type="Pfam" id="PF25447">
    <property type="entry name" value="RING_ZNF598"/>
    <property type="match status" value="1"/>
</dbReference>
<comment type="catalytic activity">
    <reaction evidence="1">
        <text>S-ubiquitinyl-[E2 ubiquitin-conjugating enzyme]-L-cysteine + [acceptor protein]-L-lysine = [E2 ubiquitin-conjugating enzyme]-L-cysteine + N(6)-ubiquitinyl-[acceptor protein]-L-lysine.</text>
        <dbReference type="EC" id="2.3.2.27"/>
    </reaction>
</comment>
<dbReference type="PROSITE" id="PS51061">
    <property type="entry name" value="R3H"/>
    <property type="match status" value="1"/>
</dbReference>
<feature type="region of interest" description="Disordered" evidence="9">
    <location>
        <begin position="634"/>
        <end position="663"/>
    </location>
</feature>
<feature type="region of interest" description="Disordered" evidence="9">
    <location>
        <begin position="1"/>
        <end position="125"/>
    </location>
</feature>
<evidence type="ECO:0000259" key="11">
    <source>
        <dbReference type="PROSITE" id="PS51061"/>
    </source>
</evidence>
<gene>
    <name evidence="12" type="ORF">SELO1098_LOCUS16942</name>
</gene>
<dbReference type="InterPro" id="IPR036867">
    <property type="entry name" value="R3H_dom_sf"/>
</dbReference>
<dbReference type="GO" id="GO:0043022">
    <property type="term" value="F:ribosome binding"/>
    <property type="evidence" value="ECO:0007669"/>
    <property type="project" value="TreeGrafter"/>
</dbReference>
<dbReference type="CDD" id="cd16615">
    <property type="entry name" value="RING-HC_ZNF598"/>
    <property type="match status" value="1"/>
</dbReference>
<feature type="compositionally biased region" description="Acidic residues" evidence="9">
    <location>
        <begin position="1461"/>
        <end position="1470"/>
    </location>
</feature>
<evidence type="ECO:0000313" key="12">
    <source>
        <dbReference type="EMBL" id="CAE0288099.1"/>
    </source>
</evidence>
<evidence type="ECO:0000256" key="9">
    <source>
        <dbReference type="SAM" id="MobiDB-lite"/>
    </source>
</evidence>
<dbReference type="PANTHER" id="PTHR22938:SF0">
    <property type="entry name" value="E3 UBIQUITIN-PROTEIN LIGASE ZNF598"/>
    <property type="match status" value="1"/>
</dbReference>
<dbReference type="SUPFAM" id="SSF57850">
    <property type="entry name" value="RING/U-box"/>
    <property type="match status" value="1"/>
</dbReference>
<dbReference type="Gene3D" id="3.30.40.10">
    <property type="entry name" value="Zinc/RING finger domain, C3HC4 (zinc finger)"/>
    <property type="match status" value="1"/>
</dbReference>
<evidence type="ECO:0000256" key="1">
    <source>
        <dbReference type="ARBA" id="ARBA00000900"/>
    </source>
</evidence>
<dbReference type="GO" id="GO:0003676">
    <property type="term" value="F:nucleic acid binding"/>
    <property type="evidence" value="ECO:0007669"/>
    <property type="project" value="UniProtKB-UniRule"/>
</dbReference>
<keyword evidence="5 8" id="KW-0863">Zinc-finger</keyword>
<evidence type="ECO:0000256" key="5">
    <source>
        <dbReference type="ARBA" id="ARBA00022771"/>
    </source>
</evidence>
<dbReference type="Pfam" id="PF01424">
    <property type="entry name" value="R3H"/>
    <property type="match status" value="1"/>
</dbReference>
<dbReference type="PROSITE" id="PS50089">
    <property type="entry name" value="ZF_RING_2"/>
    <property type="match status" value="1"/>
</dbReference>
<dbReference type="GO" id="GO:0072344">
    <property type="term" value="P:rescue of stalled ribosome"/>
    <property type="evidence" value="ECO:0007669"/>
    <property type="project" value="InterPro"/>
</dbReference>
<evidence type="ECO:0000256" key="2">
    <source>
        <dbReference type="ARBA" id="ARBA00004906"/>
    </source>
</evidence>
<feature type="region of interest" description="Disordered" evidence="9">
    <location>
        <begin position="1446"/>
        <end position="1470"/>
    </location>
</feature>
<feature type="domain" description="R3H" evidence="11">
    <location>
        <begin position="784"/>
        <end position="847"/>
    </location>
</feature>
<proteinExistence type="inferred from homology"/>
<feature type="compositionally biased region" description="Basic and acidic residues" evidence="9">
    <location>
        <begin position="30"/>
        <end position="49"/>
    </location>
</feature>
<keyword evidence="6" id="KW-0862">Zinc</keyword>
<dbReference type="InterPro" id="IPR001841">
    <property type="entry name" value="Znf_RING"/>
</dbReference>
<sequence length="1470" mass="159638">MESNNTPAEPLGPAAEIRKQRRGRPPKSAQRVERAGDFPRREEAMKGTDESGPPVSSQAKLVPSSVIRKGDRTNHKLNPAANEFKPSADSVSPTVGAQSTTPADAQPESRTRKPRSRPKKAPHDALVATRTVVLPGKDGGEIVAKVPRPKRNEHKAPANQPSGAVASQEEELIELSCPICTESVSYFAVGRCNHHVCSLCAVRMRVKSKDTHCAICKENLDVMVIYQAHPATHSASTPGHIVDESQFLRPFNSFGLTAADCDVDNGNIPGVQVDHLGGFLFVDCTKHYNEIETLRAMVCPFKQCKTRFPTIQTLQKHLKEQHKDSQLCTLCVENRPLFVSEHTVMNPKQLLCHFKGEEFVEAHGQHQRAPTSENVHTKGHPQCEFCTERFFDNAALYYHMQRQYFTCHLCPRQHMFRYYIDAAALREHHHRDHIVCNICAASPQLYDSDVAIAFRDAREYSDHMRHVHNAHVSSAAGGASQNKTSFRLGASSTYQSNNPSAVRRDKHGRPRVTVVDLDMGTANPYRNESDANTSNNNRATVVSRPADAVAAMIPAHMRIAGRVTGAGRFAPLDSQDLLMQAAAEEYAKAAEKEARGQKKSLRLSRDQAFPALSASVSAPVTALPKNRVWSAKVGGSQSQFTEGEALSGAETSGANDTSPLPARPVTATAELHPMSLLHSSKQQAKDAQRRKDAEAAEKAHQEKLRLEDKRIERNLNLASALLGGANSAKNTSVTLTAADVGATLKNRSYVSSIVTPLQGLGWSESELMRPIFPPVLVNWARLHLTELLKIEKKIYTLMNDASMNSVQLKPMARGMRTVVHQLSRMYLLNSYEYDPEPNRYVSLVKQVDSYLPSCVLSRAAALPVHTLPGENGTEVPDLPIVYLALSSESYSAGLVNTNSSVSSAGKKAPSQGVTGAATTAEPVRIAFTVAEIVSRIKDLLESPELWRAWYQYSLEVGAPAGPAPPAVPEVVMDEFGEYHEVPLPPPPPPGFLSSPAVKPRALSELPVPRIESLVSAGASTFGLRFGDRASAQIAVHFFKFCVNLHYSSNGSNTKMSSRVQHGAIALDAAQLSPKLQQQLTVLSVFTLHAAFATCGVADLVYAIPPGDKSSPVVTSSKPAGAEVQAATLDRRHYMSSAVEEPWTAVSKTTTKSAPTAVSAPAQKGAPVTADGWQFQAVKTRRYDANDPSVAFHSVPVQDNWEDLDQLATDFNQKASTEEAPVDAERAEEWESFLTEKRVKAEQSGVARYQPKRPEASASAAPAPAAANASPPATKYVPPSARTRTLGEANTSAGAGIKSAHDDAEEELDEEVLAEVAGVAEPCEEDEEYDLCEEDADPPATADPALVYPTDYLDSEEAFEEYLRQMQLQHEQGAPAGQSGSSRAARPSREVTAQPYNAALAHVGLASGRGYSNAPSTAMAVVAVPIEDGESDDDGAEATREVLRRQMQREQERGHYNKFGVLDEEDADNDA</sequence>
<feature type="compositionally biased region" description="Polar residues" evidence="9">
    <location>
        <begin position="89"/>
        <end position="103"/>
    </location>
</feature>
<dbReference type="InterPro" id="IPR013083">
    <property type="entry name" value="Znf_RING/FYVE/PHD"/>
</dbReference>
<evidence type="ECO:0000256" key="8">
    <source>
        <dbReference type="PROSITE-ProRule" id="PRU00175"/>
    </source>
</evidence>
<dbReference type="EC" id="2.3.2.27" evidence="3"/>
<comment type="pathway">
    <text evidence="2">Protein modification; protein ubiquitination.</text>
</comment>
<feature type="compositionally biased region" description="Acidic residues" evidence="9">
    <location>
        <begin position="1322"/>
        <end position="1336"/>
    </location>
</feature>
<dbReference type="InterPro" id="IPR017907">
    <property type="entry name" value="Znf_RING_CS"/>
</dbReference>
<feature type="region of interest" description="Disordered" evidence="9">
    <location>
        <begin position="1239"/>
        <end position="1309"/>
    </location>
</feature>
<feature type="domain" description="RING-type" evidence="10">
    <location>
        <begin position="177"/>
        <end position="217"/>
    </location>
</feature>
<evidence type="ECO:0000256" key="3">
    <source>
        <dbReference type="ARBA" id="ARBA00012483"/>
    </source>
</evidence>
<dbReference type="PANTHER" id="PTHR22938">
    <property type="entry name" value="ZINC FINGER PROTEIN 598"/>
    <property type="match status" value="1"/>
</dbReference>
<dbReference type="GO" id="GO:0016567">
    <property type="term" value="P:protein ubiquitination"/>
    <property type="evidence" value="ECO:0007669"/>
    <property type="project" value="TreeGrafter"/>
</dbReference>
<dbReference type="GO" id="GO:0061630">
    <property type="term" value="F:ubiquitin protein ligase activity"/>
    <property type="evidence" value="ECO:0007669"/>
    <property type="project" value="UniProtKB-EC"/>
</dbReference>
<dbReference type="InterPro" id="IPR041888">
    <property type="entry name" value="RING-HC_ZNF598/HEL2"/>
</dbReference>
<feature type="compositionally biased region" description="Polar residues" evidence="9">
    <location>
        <begin position="649"/>
        <end position="658"/>
    </location>
</feature>
<evidence type="ECO:0000259" key="10">
    <source>
        <dbReference type="PROSITE" id="PS50089"/>
    </source>
</evidence>
<dbReference type="PROSITE" id="PS00028">
    <property type="entry name" value="ZINC_FINGER_C2H2_1"/>
    <property type="match status" value="2"/>
</dbReference>
<feature type="compositionally biased region" description="Basic and acidic residues" evidence="9">
    <location>
        <begin position="683"/>
        <end position="707"/>
    </location>
</feature>
<protein>
    <recommendedName>
        <fullName evidence="3">RING-type E3 ubiquitin transferase</fullName>
        <ecNumber evidence="3">2.3.2.27</ecNumber>
    </recommendedName>
</protein>
<feature type="region of interest" description="Disordered" evidence="9">
    <location>
        <begin position="1322"/>
        <end position="1345"/>
    </location>
</feature>
<reference evidence="12" key="1">
    <citation type="submission" date="2021-01" db="EMBL/GenBank/DDBJ databases">
        <authorList>
            <person name="Corre E."/>
            <person name="Pelletier E."/>
            <person name="Niang G."/>
            <person name="Scheremetjew M."/>
            <person name="Finn R."/>
            <person name="Kale V."/>
            <person name="Holt S."/>
            <person name="Cochrane G."/>
            <person name="Meng A."/>
            <person name="Brown T."/>
            <person name="Cohen L."/>
        </authorList>
    </citation>
    <scope>NUCLEOTIDE SEQUENCE</scope>
    <source>
        <strain evidence="12">CCAP 955/1</strain>
    </source>
</reference>
<dbReference type="InterPro" id="IPR001374">
    <property type="entry name" value="R3H_dom"/>
</dbReference>
<feature type="region of interest" description="Disordered" evidence="9">
    <location>
        <begin position="492"/>
        <end position="511"/>
    </location>
</feature>
<dbReference type="EMBL" id="HBIC01033307">
    <property type="protein sequence ID" value="CAE0288099.1"/>
    <property type="molecule type" value="Transcribed_RNA"/>
</dbReference>
<feature type="region of interest" description="Disordered" evidence="9">
    <location>
        <begin position="1369"/>
        <end position="1389"/>
    </location>
</feature>
<comment type="similarity">
    <text evidence="7">Belongs to the ZNF598/HEL2 family.</text>
</comment>
<dbReference type="PROSITE" id="PS00518">
    <property type="entry name" value="ZF_RING_1"/>
    <property type="match status" value="1"/>
</dbReference>
<name>A0A7S3H8E0_9STRA</name>
<accession>A0A7S3H8E0</accession>
<evidence type="ECO:0000256" key="6">
    <source>
        <dbReference type="ARBA" id="ARBA00022833"/>
    </source>
</evidence>
<dbReference type="GO" id="GO:0008270">
    <property type="term" value="F:zinc ion binding"/>
    <property type="evidence" value="ECO:0007669"/>
    <property type="project" value="UniProtKB-KW"/>
</dbReference>
<feature type="region of interest" description="Disordered" evidence="9">
    <location>
        <begin position="676"/>
        <end position="707"/>
    </location>
</feature>